<organism evidence="2 3">
    <name type="scientific">Desulfosarcina ovata subsp. ovata</name>
    <dbReference type="NCBI Taxonomy" id="2752305"/>
    <lineage>
        <taxon>Bacteria</taxon>
        <taxon>Pseudomonadati</taxon>
        <taxon>Thermodesulfobacteriota</taxon>
        <taxon>Desulfobacteria</taxon>
        <taxon>Desulfobacterales</taxon>
        <taxon>Desulfosarcinaceae</taxon>
        <taxon>Desulfosarcina</taxon>
    </lineage>
</organism>
<dbReference type="InterPro" id="IPR005532">
    <property type="entry name" value="SUMF_dom"/>
</dbReference>
<feature type="domain" description="Sulfatase-modifying factor enzyme-like" evidence="1">
    <location>
        <begin position="283"/>
        <end position="509"/>
    </location>
</feature>
<dbReference type="AlphaFoldDB" id="A0A5K8AEM9"/>
<dbReference type="PANTHER" id="PTHR23150:SF19">
    <property type="entry name" value="FORMYLGLYCINE-GENERATING ENZYME"/>
    <property type="match status" value="1"/>
</dbReference>
<protein>
    <recommendedName>
        <fullName evidence="1">Sulfatase-modifying factor enzyme-like domain-containing protein</fullName>
    </recommendedName>
</protein>
<dbReference type="InterPro" id="IPR051043">
    <property type="entry name" value="Sulfatase_Mod_Factor_Kinase"/>
</dbReference>
<reference evidence="2 3" key="1">
    <citation type="submission" date="2019-11" db="EMBL/GenBank/DDBJ databases">
        <title>Comparative genomics of hydrocarbon-degrading Desulfosarcina strains.</title>
        <authorList>
            <person name="Watanabe M."/>
            <person name="Kojima H."/>
            <person name="Fukui M."/>
        </authorList>
    </citation>
    <scope>NUCLEOTIDE SEQUENCE [LARGE SCALE GENOMIC DNA]</scope>
    <source>
        <strain evidence="3">oXyS1</strain>
    </source>
</reference>
<sequence length="520" mass="57882">MTVMALLHSFRGELPNDRVELYQWTVDLLLRRWESRHVGEKGILESLDMPGLKMTDLEAGFHAVAFDIHAGSGSGDGAGEIREGDLRQRLAPFLNDSWDKAGEFVKYVHDRAGLLIRHKKAAYTFPHRTFQEFLAACHLVGMDDYPTQSARLLCENPDRWRIVYILAAGYAARTHRLSAAIGSIDALFSHCKDQDACHGRPMDHLAAIAGEALLEIGLVGVRREPTGRRRLKKVRQWLLAAMANDAHLAAPDRVAAGNVLSLLGDPRFSRAQYFLPGDVNLGFVDIPAGTFQMGSDKQADPSANDDELPRHPVVLSDYQIARYPVTVAQYRMFATATGRALDSDWLADNQYDNHPVVEVTWHDAMAYCAWLTAKLFVKGTIALPTEAQWERAARGADGRVYLWGDEKIDPVKANYLATGISSTSPVGCFPKGASANGLFDLSGNVWEWCQDWYGKYPRKTGPDPTGPSDGSYRVLRGGAWYNPAEFCRAAFRYWLDPGYRFQFFGFRLVCLPGQPGEPGK</sequence>
<name>A0A5K8AEM9_9BACT</name>
<dbReference type="PANTHER" id="PTHR23150">
    <property type="entry name" value="SULFATASE MODIFYING FACTOR 1, 2"/>
    <property type="match status" value="1"/>
</dbReference>
<dbReference type="Proteomes" id="UP000422108">
    <property type="component" value="Chromosome"/>
</dbReference>
<dbReference type="InterPro" id="IPR042095">
    <property type="entry name" value="SUMF_sf"/>
</dbReference>
<dbReference type="SUPFAM" id="SSF56436">
    <property type="entry name" value="C-type lectin-like"/>
    <property type="match status" value="1"/>
</dbReference>
<proteinExistence type="predicted"/>
<dbReference type="GO" id="GO:0120147">
    <property type="term" value="F:formylglycine-generating oxidase activity"/>
    <property type="evidence" value="ECO:0007669"/>
    <property type="project" value="TreeGrafter"/>
</dbReference>
<accession>A0A5K8AEM9</accession>
<dbReference type="EMBL" id="AP021879">
    <property type="protein sequence ID" value="BBO91153.1"/>
    <property type="molecule type" value="Genomic_DNA"/>
</dbReference>
<dbReference type="Gene3D" id="3.90.1580.10">
    <property type="entry name" value="paralog of FGE (formylglycine-generating enzyme)"/>
    <property type="match status" value="1"/>
</dbReference>
<gene>
    <name evidence="2" type="ORF">DSCOOX_43330</name>
</gene>
<keyword evidence="3" id="KW-1185">Reference proteome</keyword>
<evidence type="ECO:0000313" key="3">
    <source>
        <dbReference type="Proteomes" id="UP000422108"/>
    </source>
</evidence>
<dbReference type="Pfam" id="PF03781">
    <property type="entry name" value="FGE-sulfatase"/>
    <property type="match status" value="1"/>
</dbReference>
<evidence type="ECO:0000259" key="1">
    <source>
        <dbReference type="Pfam" id="PF03781"/>
    </source>
</evidence>
<evidence type="ECO:0000313" key="2">
    <source>
        <dbReference type="EMBL" id="BBO91153.1"/>
    </source>
</evidence>
<dbReference type="InterPro" id="IPR016187">
    <property type="entry name" value="CTDL_fold"/>
</dbReference>